<dbReference type="Pfam" id="PF02737">
    <property type="entry name" value="3HCDH_N"/>
    <property type="match status" value="1"/>
</dbReference>
<dbReference type="OMA" id="ALRWSFM"/>
<evidence type="ECO:0000256" key="2">
    <source>
        <dbReference type="ARBA" id="ARBA00009463"/>
    </source>
</evidence>
<dbReference type="GO" id="GO:0006631">
    <property type="term" value="P:fatty acid metabolic process"/>
    <property type="evidence" value="ECO:0007669"/>
    <property type="project" value="InterPro"/>
</dbReference>
<dbReference type="InterPro" id="IPR006108">
    <property type="entry name" value="3HC_DH_C"/>
</dbReference>
<keyword evidence="5" id="KW-0597">Phosphoprotein</keyword>
<organism evidence="13 14">
    <name type="scientific">Aspergillus brasiliensis (strain CBS 101740 / IMI 381727 / IBT 21946)</name>
    <dbReference type="NCBI Taxonomy" id="767769"/>
    <lineage>
        <taxon>Eukaryota</taxon>
        <taxon>Fungi</taxon>
        <taxon>Dikarya</taxon>
        <taxon>Ascomycota</taxon>
        <taxon>Pezizomycotina</taxon>
        <taxon>Eurotiomycetes</taxon>
        <taxon>Eurotiomycetidae</taxon>
        <taxon>Eurotiales</taxon>
        <taxon>Aspergillaceae</taxon>
        <taxon>Aspergillus</taxon>
        <taxon>Aspergillus subgen. Circumdati</taxon>
    </lineage>
</organism>
<evidence type="ECO:0000256" key="6">
    <source>
        <dbReference type="ARBA" id="ARBA00023002"/>
    </source>
</evidence>
<dbReference type="RefSeq" id="XP_067483602.1">
    <property type="nucleotide sequence ID" value="XM_067616893.1"/>
</dbReference>
<proteinExistence type="inferred from homology"/>
<dbReference type="SUPFAM" id="SSF48179">
    <property type="entry name" value="6-phosphogluconate dehydrogenase C-terminal domain-like"/>
    <property type="match status" value="1"/>
</dbReference>
<dbReference type="GO" id="GO:0005737">
    <property type="term" value="C:cytoplasm"/>
    <property type="evidence" value="ECO:0007669"/>
    <property type="project" value="UniProtKB-SubCell"/>
</dbReference>
<dbReference type="SUPFAM" id="SSF51735">
    <property type="entry name" value="NAD(P)-binding Rossmann-fold domains"/>
    <property type="match status" value="1"/>
</dbReference>
<dbReference type="Pfam" id="PF00725">
    <property type="entry name" value="3HCDH"/>
    <property type="match status" value="1"/>
</dbReference>
<evidence type="ECO:0000256" key="7">
    <source>
        <dbReference type="ARBA" id="ARBA00023027"/>
    </source>
</evidence>
<evidence type="ECO:0000259" key="11">
    <source>
        <dbReference type="Pfam" id="PF00725"/>
    </source>
</evidence>
<evidence type="ECO:0000256" key="8">
    <source>
        <dbReference type="ARBA" id="ARBA00038962"/>
    </source>
</evidence>
<dbReference type="EMBL" id="KV878680">
    <property type="protein sequence ID" value="OJJ76355.1"/>
    <property type="molecule type" value="Genomic_DNA"/>
</dbReference>
<dbReference type="InterPro" id="IPR006176">
    <property type="entry name" value="3-OHacyl-CoA_DH_NAD-bd"/>
</dbReference>
<dbReference type="GeneID" id="93569381"/>
<protein>
    <recommendedName>
        <fullName evidence="9">L-gulonate 3-dehydrogenase</fullName>
        <ecNumber evidence="8">1.1.1.45</ecNumber>
    </recommendedName>
    <alternativeName>
        <fullName evidence="9">L-gulonate 3-dehydrogenase</fullName>
    </alternativeName>
</protein>
<feature type="site" description="Important for catalytic activity" evidence="10">
    <location>
        <position position="155"/>
    </location>
</feature>
<dbReference type="Proteomes" id="UP000184499">
    <property type="component" value="Unassembled WGS sequence"/>
</dbReference>
<sequence length="338" mass="36877">MSVYSSQRIALIGLGTIGISMAALHLSRESNIVDVFDTRPDFEAYVSKTLPIYMSELSSTINIESSPDSQPPTSLVASLISSGRLRIHSTLESACASATIVQEQGPENVNWKQSTWAQIEAVAPPSAHFWTSTSGIAASTQQAKMQDKTRLLVVHPFNPPNIMPLLEIVPAPGTSAERVEFAREYFSLPGSRHRPVVIRKEIPGFVGNRLAFALLREACYLVQEDVVNAKDLDTILMASLGPRWAANGVFESYQHGGGEGGIGSFLEKLGGTMQTVWDGQGRGNVEGDERTEWKEKVIAQVNDAYGTVSAEQLQVKEARLKDIIGIQMKGYSRDGREV</sequence>
<evidence type="ECO:0000256" key="9">
    <source>
        <dbReference type="ARBA" id="ARBA00042709"/>
    </source>
</evidence>
<evidence type="ECO:0000313" key="14">
    <source>
        <dbReference type="Proteomes" id="UP000184499"/>
    </source>
</evidence>
<dbReference type="PIRSF" id="PIRSF000105">
    <property type="entry name" value="HCDH"/>
    <property type="match status" value="1"/>
</dbReference>
<evidence type="ECO:0000256" key="5">
    <source>
        <dbReference type="ARBA" id="ARBA00022553"/>
    </source>
</evidence>
<evidence type="ECO:0000256" key="10">
    <source>
        <dbReference type="PIRSR" id="PIRSR000105-1"/>
    </source>
</evidence>
<dbReference type="InterPro" id="IPR013328">
    <property type="entry name" value="6PGD_dom2"/>
</dbReference>
<evidence type="ECO:0000256" key="4">
    <source>
        <dbReference type="ARBA" id="ARBA00022490"/>
    </source>
</evidence>
<feature type="domain" description="3-hydroxyacyl-CoA dehydrogenase C-terminal" evidence="11">
    <location>
        <begin position="204"/>
        <end position="268"/>
    </location>
</feature>
<dbReference type="PANTHER" id="PTHR48075:SF1">
    <property type="entry name" value="LAMBDA-CRYSTALLIN HOMOLOG"/>
    <property type="match status" value="1"/>
</dbReference>
<keyword evidence="6" id="KW-0560">Oxidoreductase</keyword>
<comment type="similarity">
    <text evidence="2">Belongs to the 3-hydroxyacyl-CoA dehydrogenase family.</text>
</comment>
<comment type="subunit">
    <text evidence="3">Homodimer.</text>
</comment>
<evidence type="ECO:0000313" key="13">
    <source>
        <dbReference type="EMBL" id="OJJ76355.1"/>
    </source>
</evidence>
<evidence type="ECO:0000259" key="12">
    <source>
        <dbReference type="Pfam" id="PF02737"/>
    </source>
</evidence>
<dbReference type="AlphaFoldDB" id="A0A1L9UXB5"/>
<dbReference type="EC" id="1.1.1.45" evidence="8"/>
<comment type="subcellular location">
    <subcellularLocation>
        <location evidence="1">Cytoplasm</location>
    </subcellularLocation>
</comment>
<dbReference type="OrthoDB" id="2021159at2759"/>
<name>A0A1L9UXB5_ASPBC</name>
<dbReference type="STRING" id="767769.A0A1L9UXB5"/>
<evidence type="ECO:0000256" key="3">
    <source>
        <dbReference type="ARBA" id="ARBA00011738"/>
    </source>
</evidence>
<dbReference type="InterPro" id="IPR022694">
    <property type="entry name" value="3-OHacyl-CoA_DH"/>
</dbReference>
<dbReference type="Gene3D" id="3.40.50.720">
    <property type="entry name" value="NAD(P)-binding Rossmann-like Domain"/>
    <property type="match status" value="1"/>
</dbReference>
<dbReference type="Gene3D" id="1.10.1040.10">
    <property type="entry name" value="N-(1-d-carboxylethyl)-l-norvaline Dehydrogenase, domain 2"/>
    <property type="match status" value="1"/>
</dbReference>
<accession>A0A1L9UXB5</accession>
<dbReference type="InterPro" id="IPR036291">
    <property type="entry name" value="NAD(P)-bd_dom_sf"/>
</dbReference>
<keyword evidence="7" id="KW-0520">NAD</keyword>
<gene>
    <name evidence="13" type="ORF">ASPBRDRAFT_115376</name>
</gene>
<feature type="domain" description="3-hydroxyacyl-CoA dehydrogenase NAD binding" evidence="12">
    <location>
        <begin position="9"/>
        <end position="198"/>
    </location>
</feature>
<dbReference type="InterPro" id="IPR008927">
    <property type="entry name" value="6-PGluconate_DH-like_C_sf"/>
</dbReference>
<dbReference type="PANTHER" id="PTHR48075">
    <property type="entry name" value="3-HYDROXYACYL-COA DEHYDROGENASE FAMILY PROTEIN"/>
    <property type="match status" value="1"/>
</dbReference>
<evidence type="ECO:0000256" key="1">
    <source>
        <dbReference type="ARBA" id="ARBA00004496"/>
    </source>
</evidence>
<reference evidence="14" key="1">
    <citation type="journal article" date="2017" name="Genome Biol.">
        <title>Comparative genomics reveals high biological diversity and specific adaptations in the industrially and medically important fungal genus Aspergillus.</title>
        <authorList>
            <person name="de Vries R.P."/>
            <person name="Riley R."/>
            <person name="Wiebenga A."/>
            <person name="Aguilar-Osorio G."/>
            <person name="Amillis S."/>
            <person name="Uchima C.A."/>
            <person name="Anderluh G."/>
            <person name="Asadollahi M."/>
            <person name="Askin M."/>
            <person name="Barry K."/>
            <person name="Battaglia E."/>
            <person name="Bayram O."/>
            <person name="Benocci T."/>
            <person name="Braus-Stromeyer S.A."/>
            <person name="Caldana C."/>
            <person name="Canovas D."/>
            <person name="Cerqueira G.C."/>
            <person name="Chen F."/>
            <person name="Chen W."/>
            <person name="Choi C."/>
            <person name="Clum A."/>
            <person name="Dos Santos R.A."/>
            <person name="Damasio A.R."/>
            <person name="Diallinas G."/>
            <person name="Emri T."/>
            <person name="Fekete E."/>
            <person name="Flipphi M."/>
            <person name="Freyberg S."/>
            <person name="Gallo A."/>
            <person name="Gournas C."/>
            <person name="Habgood R."/>
            <person name="Hainaut M."/>
            <person name="Harispe M.L."/>
            <person name="Henrissat B."/>
            <person name="Hilden K.S."/>
            <person name="Hope R."/>
            <person name="Hossain A."/>
            <person name="Karabika E."/>
            <person name="Karaffa L."/>
            <person name="Karanyi Z."/>
            <person name="Krasevec N."/>
            <person name="Kuo A."/>
            <person name="Kusch H."/>
            <person name="LaButti K."/>
            <person name="Lagendijk E.L."/>
            <person name="Lapidus A."/>
            <person name="Levasseur A."/>
            <person name="Lindquist E."/>
            <person name="Lipzen A."/>
            <person name="Logrieco A.F."/>
            <person name="MacCabe A."/>
            <person name="Maekelae M.R."/>
            <person name="Malavazi I."/>
            <person name="Melin P."/>
            <person name="Meyer V."/>
            <person name="Mielnichuk N."/>
            <person name="Miskei M."/>
            <person name="Molnar A.P."/>
            <person name="Mule G."/>
            <person name="Ngan C.Y."/>
            <person name="Orejas M."/>
            <person name="Orosz E."/>
            <person name="Ouedraogo J.P."/>
            <person name="Overkamp K.M."/>
            <person name="Park H.-S."/>
            <person name="Perrone G."/>
            <person name="Piumi F."/>
            <person name="Punt P.J."/>
            <person name="Ram A.F."/>
            <person name="Ramon A."/>
            <person name="Rauscher S."/>
            <person name="Record E."/>
            <person name="Riano-Pachon D.M."/>
            <person name="Robert V."/>
            <person name="Roehrig J."/>
            <person name="Ruller R."/>
            <person name="Salamov A."/>
            <person name="Salih N.S."/>
            <person name="Samson R.A."/>
            <person name="Sandor E."/>
            <person name="Sanguinetti M."/>
            <person name="Schuetze T."/>
            <person name="Sepcic K."/>
            <person name="Shelest E."/>
            <person name="Sherlock G."/>
            <person name="Sophianopoulou V."/>
            <person name="Squina F.M."/>
            <person name="Sun H."/>
            <person name="Susca A."/>
            <person name="Todd R.B."/>
            <person name="Tsang A."/>
            <person name="Unkles S.E."/>
            <person name="van de Wiele N."/>
            <person name="van Rossen-Uffink D."/>
            <person name="Oliveira J.V."/>
            <person name="Vesth T.C."/>
            <person name="Visser J."/>
            <person name="Yu J.-H."/>
            <person name="Zhou M."/>
            <person name="Andersen M.R."/>
            <person name="Archer D.B."/>
            <person name="Baker S.E."/>
            <person name="Benoit I."/>
            <person name="Brakhage A.A."/>
            <person name="Braus G.H."/>
            <person name="Fischer R."/>
            <person name="Frisvad J.C."/>
            <person name="Goldman G.H."/>
            <person name="Houbraken J."/>
            <person name="Oakley B."/>
            <person name="Pocsi I."/>
            <person name="Scazzocchio C."/>
            <person name="Seiboth B."/>
            <person name="vanKuyk P.A."/>
            <person name="Wortman J."/>
            <person name="Dyer P.S."/>
            <person name="Grigoriev I.V."/>
        </authorList>
    </citation>
    <scope>NUCLEOTIDE SEQUENCE [LARGE SCALE GENOMIC DNA]</scope>
    <source>
        <strain evidence="14">CBS 101740 / IMI 381727 / IBT 21946</strain>
    </source>
</reference>
<dbReference type="GO" id="GO:0050104">
    <property type="term" value="F:L-gulonate 3-dehydrogenase activity"/>
    <property type="evidence" value="ECO:0007669"/>
    <property type="project" value="UniProtKB-EC"/>
</dbReference>
<dbReference type="VEuPathDB" id="FungiDB:ASPBRDRAFT_115376"/>
<dbReference type="GO" id="GO:0070403">
    <property type="term" value="F:NAD+ binding"/>
    <property type="evidence" value="ECO:0007669"/>
    <property type="project" value="InterPro"/>
</dbReference>
<keyword evidence="14" id="KW-1185">Reference proteome</keyword>
<keyword evidence="4" id="KW-0963">Cytoplasm</keyword>